<name>A0A2P2J431_RHIMU</name>
<organism evidence="1">
    <name type="scientific">Rhizophora mucronata</name>
    <name type="common">Asiatic mangrove</name>
    <dbReference type="NCBI Taxonomy" id="61149"/>
    <lineage>
        <taxon>Eukaryota</taxon>
        <taxon>Viridiplantae</taxon>
        <taxon>Streptophyta</taxon>
        <taxon>Embryophyta</taxon>
        <taxon>Tracheophyta</taxon>
        <taxon>Spermatophyta</taxon>
        <taxon>Magnoliopsida</taxon>
        <taxon>eudicotyledons</taxon>
        <taxon>Gunneridae</taxon>
        <taxon>Pentapetalae</taxon>
        <taxon>rosids</taxon>
        <taxon>fabids</taxon>
        <taxon>Malpighiales</taxon>
        <taxon>Rhizophoraceae</taxon>
        <taxon>Rhizophora</taxon>
    </lineage>
</organism>
<evidence type="ECO:0000313" key="1">
    <source>
        <dbReference type="EMBL" id="MBW88127.1"/>
    </source>
</evidence>
<proteinExistence type="predicted"/>
<sequence length="20" mass="2489">MKIPVSNWEKYFFFILKKGL</sequence>
<dbReference type="EMBL" id="GGEC01007644">
    <property type="protein sequence ID" value="MBW88127.1"/>
    <property type="molecule type" value="Transcribed_RNA"/>
</dbReference>
<reference evidence="1" key="1">
    <citation type="submission" date="2018-02" db="EMBL/GenBank/DDBJ databases">
        <title>Rhizophora mucronata_Transcriptome.</title>
        <authorList>
            <person name="Meera S.P."/>
            <person name="Sreeshan A."/>
            <person name="Augustine A."/>
        </authorList>
    </citation>
    <scope>NUCLEOTIDE SEQUENCE</scope>
    <source>
        <tissue evidence="1">Leaf</tissue>
    </source>
</reference>
<dbReference type="AlphaFoldDB" id="A0A2P2J431"/>
<protein>
    <submittedName>
        <fullName evidence="1">Uncharacterized protein</fullName>
    </submittedName>
</protein>
<accession>A0A2P2J431</accession>